<organism evidence="7 8">
    <name type="scientific">Hanseniaspora opuntiae</name>
    <dbReference type="NCBI Taxonomy" id="211096"/>
    <lineage>
        <taxon>Eukaryota</taxon>
        <taxon>Fungi</taxon>
        <taxon>Dikarya</taxon>
        <taxon>Ascomycota</taxon>
        <taxon>Saccharomycotina</taxon>
        <taxon>Saccharomycetes</taxon>
        <taxon>Saccharomycodales</taxon>
        <taxon>Saccharomycodaceae</taxon>
        <taxon>Hanseniaspora</taxon>
    </lineage>
</organism>
<protein>
    <recommendedName>
        <fullName evidence="3 6">Altered inheritance of mitochondria protein 24, mitochondrial</fullName>
    </recommendedName>
</protein>
<dbReference type="GO" id="GO:0005743">
    <property type="term" value="C:mitochondrial inner membrane"/>
    <property type="evidence" value="ECO:0007669"/>
    <property type="project" value="TreeGrafter"/>
</dbReference>
<dbReference type="InterPro" id="IPR002838">
    <property type="entry name" value="AIM24"/>
</dbReference>
<dbReference type="PANTHER" id="PTHR36959">
    <property type="entry name" value="ALTERED INHERITANCE OF MITOCHONDRIA PROTEIN 24, MITOCHONDRIAL"/>
    <property type="match status" value="1"/>
</dbReference>
<dbReference type="GO" id="GO:0007007">
    <property type="term" value="P:inner mitochondrial membrane organization"/>
    <property type="evidence" value="ECO:0007669"/>
    <property type="project" value="TreeGrafter"/>
</dbReference>
<evidence type="ECO:0000256" key="6">
    <source>
        <dbReference type="RuleBase" id="RU363045"/>
    </source>
</evidence>
<evidence type="ECO:0000313" key="8">
    <source>
        <dbReference type="Proteomes" id="UP000095605"/>
    </source>
</evidence>
<dbReference type="PANTHER" id="PTHR36959:SF2">
    <property type="entry name" value="ALTERED INHERITANCE OF MITOCHONDRIA PROTEIN 24, MITOCHONDRIAL"/>
    <property type="match status" value="1"/>
</dbReference>
<dbReference type="AlphaFoldDB" id="A0A1E5RSQ1"/>
<name>A0A1E5RSQ1_9ASCO</name>
<keyword evidence="5 6" id="KW-0496">Mitochondrion</keyword>
<reference evidence="8" key="1">
    <citation type="journal article" date="2016" name="Genome Announc.">
        <title>Genome sequences of three species of Hanseniaspora isolated from spontaneous wine fermentations.</title>
        <authorList>
            <person name="Sternes P.R."/>
            <person name="Lee D."/>
            <person name="Kutyna D.R."/>
            <person name="Borneman A.R."/>
        </authorList>
    </citation>
    <scope>NUCLEOTIDE SEQUENCE [LARGE SCALE GENOMIC DNA]</scope>
    <source>
        <strain evidence="8">AWRI3578</strain>
    </source>
</reference>
<accession>A0A1E5RSQ1</accession>
<evidence type="ECO:0000256" key="4">
    <source>
        <dbReference type="ARBA" id="ARBA00022946"/>
    </source>
</evidence>
<evidence type="ECO:0000256" key="5">
    <source>
        <dbReference type="ARBA" id="ARBA00023128"/>
    </source>
</evidence>
<dbReference type="Pfam" id="PF01987">
    <property type="entry name" value="AIM24"/>
    <property type="match status" value="1"/>
</dbReference>
<evidence type="ECO:0000256" key="3">
    <source>
        <dbReference type="ARBA" id="ARBA00013287"/>
    </source>
</evidence>
<comment type="subcellular location">
    <subcellularLocation>
        <location evidence="1 6">Mitochondrion</location>
    </subcellularLocation>
</comment>
<evidence type="ECO:0000256" key="1">
    <source>
        <dbReference type="ARBA" id="ARBA00004173"/>
    </source>
</evidence>
<dbReference type="EMBL" id="LPNL01000003">
    <property type="protein sequence ID" value="OEJ89957.1"/>
    <property type="molecule type" value="Genomic_DNA"/>
</dbReference>
<evidence type="ECO:0000313" key="7">
    <source>
        <dbReference type="EMBL" id="OEJ89957.1"/>
    </source>
</evidence>
<comment type="similarity">
    <text evidence="2 6">Belongs to the AIM24 family.</text>
</comment>
<evidence type="ECO:0000256" key="2">
    <source>
        <dbReference type="ARBA" id="ARBA00009322"/>
    </source>
</evidence>
<keyword evidence="4" id="KW-0809">Transit peptide</keyword>
<sequence length="442" mass="50192">MNPSRVFLQETKSAVFQKSKQTEYNILGKQKDLCQAVFKPCVPIYVKRDNLILLQANNDQNGDNISVDLSTKWLFPFASFKYNPLRFFFDPPIYHKLTTESSEKTTCLIGSNNGSTLCHLNLNGSQEWYLKPSISNRIVSMEETSTLHITPKQKFNNVNMKFVKVDGRGSIVIQNDAASSGSNNGGIYSIVLEQDESCIIKRDNLLAISGESSLELKENLQNFNFQETKKADSSKSSKTSPSLLKKFNNMFSKLKKPKSEIDVKQYEEKGVVVVDTNKKQVPTEVPDFSLNLFFKMSYNGLKSIYNSIHYILYQISTGNLKFAVLGMLNVFSKDKDASKFTAIFQNKFVKVSGPRTLIVQSNPSTYIPKQNTKTYYDSKENIKNSSLTDLTEVLNFNNTGLNDKPSTIHDNQKKYENIKYLSHAYVDLKNDKVLFKSVNKLD</sequence>
<keyword evidence="8" id="KW-1185">Reference proteome</keyword>
<gene>
    <name evidence="7" type="ORF">AWRI3578_g1399</name>
</gene>
<dbReference type="Proteomes" id="UP000095605">
    <property type="component" value="Unassembled WGS sequence"/>
</dbReference>
<dbReference type="OrthoDB" id="5295771at2759"/>
<proteinExistence type="inferred from homology"/>
<comment type="caution">
    <text evidence="7">The sequence shown here is derived from an EMBL/GenBank/DDBJ whole genome shotgun (WGS) entry which is preliminary data.</text>
</comment>